<dbReference type="InterPro" id="IPR043128">
    <property type="entry name" value="Rev_trsase/Diguanyl_cyclase"/>
</dbReference>
<dbReference type="Pfam" id="PF00990">
    <property type="entry name" value="GGDEF"/>
    <property type="match status" value="1"/>
</dbReference>
<feature type="domain" description="GGDEF" evidence="2">
    <location>
        <begin position="336"/>
        <end position="469"/>
    </location>
</feature>
<gene>
    <name evidence="3" type="ORF">SAMN05216456_2658</name>
</gene>
<dbReference type="Pfam" id="PF00563">
    <property type="entry name" value="EAL"/>
    <property type="match status" value="1"/>
</dbReference>
<dbReference type="PROSITE" id="PS50883">
    <property type="entry name" value="EAL"/>
    <property type="match status" value="1"/>
</dbReference>
<dbReference type="FunFam" id="3.30.70.270:FF:000001">
    <property type="entry name" value="Diguanylate cyclase domain protein"/>
    <property type="match status" value="1"/>
</dbReference>
<dbReference type="CDD" id="cd01948">
    <property type="entry name" value="EAL"/>
    <property type="match status" value="1"/>
</dbReference>
<dbReference type="STRING" id="429728.SAMN05216456_2658"/>
<dbReference type="SUPFAM" id="SSF55073">
    <property type="entry name" value="Nucleotide cyclase"/>
    <property type="match status" value="1"/>
</dbReference>
<name>A0A1I7NQF8_9HYPH</name>
<dbReference type="PROSITE" id="PS50887">
    <property type="entry name" value="GGDEF"/>
    <property type="match status" value="1"/>
</dbReference>
<dbReference type="InterPro" id="IPR000160">
    <property type="entry name" value="GGDEF_dom"/>
</dbReference>
<dbReference type="NCBIfam" id="TIGR00254">
    <property type="entry name" value="GGDEF"/>
    <property type="match status" value="1"/>
</dbReference>
<dbReference type="InterPro" id="IPR029787">
    <property type="entry name" value="Nucleotide_cyclase"/>
</dbReference>
<dbReference type="Pfam" id="PF05228">
    <property type="entry name" value="CHASE4"/>
    <property type="match status" value="1"/>
</dbReference>
<keyword evidence="4" id="KW-1185">Reference proteome</keyword>
<dbReference type="PANTHER" id="PTHR44757">
    <property type="entry name" value="DIGUANYLATE CYCLASE DGCP"/>
    <property type="match status" value="1"/>
</dbReference>
<dbReference type="SMART" id="SM00267">
    <property type="entry name" value="GGDEF"/>
    <property type="match status" value="1"/>
</dbReference>
<feature type="domain" description="EAL" evidence="1">
    <location>
        <begin position="478"/>
        <end position="728"/>
    </location>
</feature>
<dbReference type="Gene3D" id="3.30.70.270">
    <property type="match status" value="1"/>
</dbReference>
<evidence type="ECO:0000313" key="4">
    <source>
        <dbReference type="Proteomes" id="UP000199074"/>
    </source>
</evidence>
<dbReference type="PANTHER" id="PTHR44757:SF10">
    <property type="entry name" value="MEMBRANE PROTEIN"/>
    <property type="match status" value="1"/>
</dbReference>
<dbReference type="AlphaFoldDB" id="A0A1I7NQF8"/>
<dbReference type="EMBL" id="FPCK01000003">
    <property type="protein sequence ID" value="SFV36921.1"/>
    <property type="molecule type" value="Genomic_DNA"/>
</dbReference>
<evidence type="ECO:0000313" key="3">
    <source>
        <dbReference type="EMBL" id="SFV36921.1"/>
    </source>
</evidence>
<dbReference type="InterPro" id="IPR001633">
    <property type="entry name" value="EAL_dom"/>
</dbReference>
<dbReference type="GO" id="GO:0003824">
    <property type="term" value="F:catalytic activity"/>
    <property type="evidence" value="ECO:0007669"/>
    <property type="project" value="UniProtKB-ARBA"/>
</dbReference>
<dbReference type="RefSeq" id="WP_092425383.1">
    <property type="nucleotide sequence ID" value="NZ_FPCK01000003.1"/>
</dbReference>
<dbReference type="InterPro" id="IPR007892">
    <property type="entry name" value="CHASE4"/>
</dbReference>
<dbReference type="InterPro" id="IPR052155">
    <property type="entry name" value="Biofilm_reg_signaling"/>
</dbReference>
<reference evidence="3 4" key="1">
    <citation type="submission" date="2016-10" db="EMBL/GenBank/DDBJ databases">
        <authorList>
            <person name="de Groot N.N."/>
        </authorList>
    </citation>
    <scope>NUCLEOTIDE SEQUENCE [LARGE SCALE GENOMIC DNA]</scope>
    <source>
        <strain evidence="3 4">IPL20</strain>
    </source>
</reference>
<dbReference type="InterPro" id="IPR035919">
    <property type="entry name" value="EAL_sf"/>
</dbReference>
<dbReference type="CDD" id="cd01949">
    <property type="entry name" value="GGDEF"/>
    <property type="match status" value="1"/>
</dbReference>
<evidence type="ECO:0000259" key="2">
    <source>
        <dbReference type="PROSITE" id="PS50887"/>
    </source>
</evidence>
<dbReference type="SUPFAM" id="SSF141868">
    <property type="entry name" value="EAL domain-like"/>
    <property type="match status" value="1"/>
</dbReference>
<dbReference type="Proteomes" id="UP000199074">
    <property type="component" value="Unassembled WGS sequence"/>
</dbReference>
<dbReference type="Gene3D" id="3.20.20.450">
    <property type="entry name" value="EAL domain"/>
    <property type="match status" value="1"/>
</dbReference>
<sequence length="737" mass="81170">MSTRAKVHSRSNLAFVALAASFVLALAAFGLWAASRIDDRSMARETRAVRVGLEEILDRIPLEQDTSAIWTESVVNLRANNEPWLAENLAEWVSEYFGHDRVYLVAPDGQPMRAVQNGEQVPLGTYGEDQAVIEPMIRQLRQTMANAAESDPADSTAAITGLGLIDVRVMPDGRAAIVSMRPVLPSDATLVQASGEEYLHVSMIDLGARIAEAIGTKFEVDDLRFERELAADRGRIAAPVLDKAGRIVGFFSWQPYEPAFQLIWETGPGMVLCVLFLVLAGTLLILRLQRTTRRLNESEAQATFFAYHDPLTHLPNRALFEQDLARALANGRRNGCRVVLHCLDLDHFKSVNDTLGHPAGDALLVEVAQRLGALVGEHDLLARLGGDEFALIQKNVTDLGDALGLAQRIVSSLEEPFVLDGHEVHVSASVGLMSADDPLVSAQDLIGRADMALYQAKNGGRNRYMLYAGELGAAVRERLALEADLRLAVRTGEGLELVYQPIFCAQSQTVLGAEALIRWQHKDKGRLSPAMFIKLAEERGLIRQLGLWALEKACRHTVASSLPWVAVNVSPIQFQDERFAERIFDILEATGLHPRRLEIEVTEGLLLQNSPQVQETLRLLRARGIRVALDDFGTGYSSISYLRTHGVDKLKIDQSYTTQLENNVEIRSIVRSIIDLGRAMNMKVTAEGVETEEQREILLAMGCNQLQGYLLARPMAAPALEALLTQSAEIGPLILRA</sequence>
<dbReference type="OrthoDB" id="9814202at2"/>
<accession>A0A1I7NQF8</accession>
<organism evidence="3 4">
    <name type="scientific">Devosia crocina</name>
    <dbReference type="NCBI Taxonomy" id="429728"/>
    <lineage>
        <taxon>Bacteria</taxon>
        <taxon>Pseudomonadati</taxon>
        <taxon>Pseudomonadota</taxon>
        <taxon>Alphaproteobacteria</taxon>
        <taxon>Hyphomicrobiales</taxon>
        <taxon>Devosiaceae</taxon>
        <taxon>Devosia</taxon>
    </lineage>
</organism>
<proteinExistence type="predicted"/>
<protein>
    <submittedName>
        <fullName evidence="3">Diguanylate cyclase (GGDEF) domain-containing protein</fullName>
    </submittedName>
</protein>
<dbReference type="SMART" id="SM00052">
    <property type="entry name" value="EAL"/>
    <property type="match status" value="1"/>
</dbReference>
<evidence type="ECO:0000259" key="1">
    <source>
        <dbReference type="PROSITE" id="PS50883"/>
    </source>
</evidence>